<evidence type="ECO:0000313" key="4">
    <source>
        <dbReference type="EMBL" id="MBB4083719.1"/>
    </source>
</evidence>
<dbReference type="PANTHER" id="PTHR21240:SF28">
    <property type="entry name" value="ISO-OROTATE DECARBOXYLASE (EUROFUNG)"/>
    <property type="match status" value="1"/>
</dbReference>
<evidence type="ECO:0000256" key="2">
    <source>
        <dbReference type="SAM" id="SignalP"/>
    </source>
</evidence>
<gene>
    <name evidence="4" type="ORF">GGR12_002585</name>
</gene>
<keyword evidence="1" id="KW-0456">Lyase</keyword>
<accession>A0A7W6NQL2</accession>
<dbReference type="GO" id="GO:0016787">
    <property type="term" value="F:hydrolase activity"/>
    <property type="evidence" value="ECO:0007669"/>
    <property type="project" value="InterPro"/>
</dbReference>
<dbReference type="GO" id="GO:0019748">
    <property type="term" value="P:secondary metabolic process"/>
    <property type="evidence" value="ECO:0007669"/>
    <property type="project" value="TreeGrafter"/>
</dbReference>
<dbReference type="PANTHER" id="PTHR21240">
    <property type="entry name" value="2-AMINO-3-CARBOXYLMUCONATE-6-SEMIALDEHYDE DECARBOXYLASE"/>
    <property type="match status" value="1"/>
</dbReference>
<name>A0A7W6NQL2_9CAUL</name>
<comment type="caution">
    <text evidence="4">The sequence shown here is derived from an EMBL/GenBank/DDBJ whole genome shotgun (WGS) entry which is preliminary data.</text>
</comment>
<keyword evidence="2" id="KW-0732">Signal</keyword>
<organism evidence="4 5">
    <name type="scientific">Brevundimonas lenta</name>
    <dbReference type="NCBI Taxonomy" id="424796"/>
    <lineage>
        <taxon>Bacteria</taxon>
        <taxon>Pseudomonadati</taxon>
        <taxon>Pseudomonadota</taxon>
        <taxon>Alphaproteobacteria</taxon>
        <taxon>Caulobacterales</taxon>
        <taxon>Caulobacteraceae</taxon>
        <taxon>Brevundimonas</taxon>
    </lineage>
</organism>
<feature type="chain" id="PRO_5030987882" description="Amidohydrolase-related domain-containing protein" evidence="2">
    <location>
        <begin position="20"/>
        <end position="333"/>
    </location>
</feature>
<proteinExistence type="predicted"/>
<dbReference type="Gene3D" id="3.20.20.140">
    <property type="entry name" value="Metal-dependent hydrolases"/>
    <property type="match status" value="1"/>
</dbReference>
<dbReference type="AlphaFoldDB" id="A0A7W6NQL2"/>
<dbReference type="RefSeq" id="WP_183204788.1">
    <property type="nucleotide sequence ID" value="NZ_BAAAER010000007.1"/>
</dbReference>
<evidence type="ECO:0000259" key="3">
    <source>
        <dbReference type="Pfam" id="PF04909"/>
    </source>
</evidence>
<dbReference type="EMBL" id="JACIDM010000002">
    <property type="protein sequence ID" value="MBB4083719.1"/>
    <property type="molecule type" value="Genomic_DNA"/>
</dbReference>
<feature type="domain" description="Amidohydrolase-related" evidence="3">
    <location>
        <begin position="27"/>
        <end position="322"/>
    </location>
</feature>
<dbReference type="Pfam" id="PF04909">
    <property type="entry name" value="Amidohydro_2"/>
    <property type="match status" value="1"/>
</dbReference>
<keyword evidence="5" id="KW-1185">Reference proteome</keyword>
<protein>
    <recommendedName>
        <fullName evidence="3">Amidohydrolase-related domain-containing protein</fullName>
    </recommendedName>
</protein>
<dbReference type="GO" id="GO:0005737">
    <property type="term" value="C:cytoplasm"/>
    <property type="evidence" value="ECO:0007669"/>
    <property type="project" value="TreeGrafter"/>
</dbReference>
<evidence type="ECO:0000313" key="5">
    <source>
        <dbReference type="Proteomes" id="UP000529946"/>
    </source>
</evidence>
<feature type="signal peptide" evidence="2">
    <location>
        <begin position="1"/>
        <end position="19"/>
    </location>
</feature>
<dbReference type="InterPro" id="IPR006680">
    <property type="entry name" value="Amidohydro-rel"/>
</dbReference>
<dbReference type="GO" id="GO:0016831">
    <property type="term" value="F:carboxy-lyase activity"/>
    <property type="evidence" value="ECO:0007669"/>
    <property type="project" value="InterPro"/>
</dbReference>
<dbReference type="SUPFAM" id="SSF51556">
    <property type="entry name" value="Metallo-dependent hydrolases"/>
    <property type="match status" value="1"/>
</dbReference>
<evidence type="ECO:0000256" key="1">
    <source>
        <dbReference type="ARBA" id="ARBA00023239"/>
    </source>
</evidence>
<sequence length="333" mass="37084">MRAWIPAALGLALAFPAHAQSPGKPIIDMHLHAFKLDFAAGVPACPGDGEPTFPAVDPRADVNPSMFVSPCADPLLSPQTDEALMRDSLAELRRLNIRRAVTSGALADVTAWRAADPARIIPAIQFAGERRETPDEYRRLFQTDAFQVFAEIGTQYRGVDASDPQFEPYFALAEALDIPVGIHLGEGPPGAARFPGYDTYRARLTTPFQLEEVLQKHPKLRIYVMHYASPLVDEMIAMMFTYPNLHVDISCNNWAFPRAQFHDQLKRMVDAGFEKRIMFGSDQMIWPGAVAEAIEAVETAPFLNESQKRDIFYNNAARFLRLTDDQIAADHAD</sequence>
<dbReference type="InterPro" id="IPR032465">
    <property type="entry name" value="ACMSD"/>
</dbReference>
<reference evidence="4 5" key="1">
    <citation type="submission" date="2020-08" db="EMBL/GenBank/DDBJ databases">
        <title>Genomic Encyclopedia of Type Strains, Phase IV (KMG-IV): sequencing the most valuable type-strain genomes for metagenomic binning, comparative biology and taxonomic classification.</title>
        <authorList>
            <person name="Goeker M."/>
        </authorList>
    </citation>
    <scope>NUCLEOTIDE SEQUENCE [LARGE SCALE GENOMIC DNA]</scope>
    <source>
        <strain evidence="4 5">DSM 23960</strain>
    </source>
</reference>
<dbReference type="Proteomes" id="UP000529946">
    <property type="component" value="Unassembled WGS sequence"/>
</dbReference>
<dbReference type="InterPro" id="IPR032466">
    <property type="entry name" value="Metal_Hydrolase"/>
</dbReference>